<proteinExistence type="predicted"/>
<organism evidence="2">
    <name type="scientific">freshwater metagenome</name>
    <dbReference type="NCBI Taxonomy" id="449393"/>
    <lineage>
        <taxon>unclassified sequences</taxon>
        <taxon>metagenomes</taxon>
        <taxon>ecological metagenomes</taxon>
    </lineage>
</organism>
<dbReference type="InterPro" id="IPR029063">
    <property type="entry name" value="SAM-dependent_MTases_sf"/>
</dbReference>
<dbReference type="AlphaFoldDB" id="A0A6J7RPM1"/>
<dbReference type="SUPFAM" id="SSF53335">
    <property type="entry name" value="S-adenosyl-L-methionine-dependent methyltransferases"/>
    <property type="match status" value="1"/>
</dbReference>
<dbReference type="EMBL" id="CAFBPM010000021">
    <property type="protein sequence ID" value="CAB5030622.1"/>
    <property type="molecule type" value="Genomic_DNA"/>
</dbReference>
<evidence type="ECO:0000313" key="1">
    <source>
        <dbReference type="EMBL" id="CAB4882824.1"/>
    </source>
</evidence>
<sequence>MSETPLDLDLVRAELAEEVRLQREDGVFDATREQELERAFLLFAPRQGHTGAITATLRGVDAAVFVDPLVPIASRNPVGKVAKKYIRKGVFFYIKWIADQVTQAFSTIAVALHLIEDELGRVNERLDLIAVTAAPIIEQEGRSTSSAWWVSHAQESLKSVHGRVLVSACGDGELVRHFLSSGTDAYGIDPRPGKIQKAELDGVDLRDDDLLSHLSNVASRRLAAVVLTGTTEGLFVTQRSLLLDRLEHALQLDGVVVIHAIHPDSMAGDDFPAELDFAGARPLRPKTWAHVLEQRGFDVSFEVAPDGKDFLVRGVRLGVHQTS</sequence>
<dbReference type="Gene3D" id="3.40.50.150">
    <property type="entry name" value="Vaccinia Virus protein VP39"/>
    <property type="match status" value="1"/>
</dbReference>
<name>A0A6J7RPM1_9ZZZZ</name>
<dbReference type="EMBL" id="CAFBLT010000003">
    <property type="protein sequence ID" value="CAB4882824.1"/>
    <property type="molecule type" value="Genomic_DNA"/>
</dbReference>
<accession>A0A6J7RPM1</accession>
<reference evidence="2" key="1">
    <citation type="submission" date="2020-05" db="EMBL/GenBank/DDBJ databases">
        <authorList>
            <person name="Chiriac C."/>
            <person name="Salcher M."/>
            <person name="Ghai R."/>
            <person name="Kavagutti S V."/>
        </authorList>
    </citation>
    <scope>NUCLEOTIDE SEQUENCE</scope>
</reference>
<protein>
    <submittedName>
        <fullName evidence="2">Unannotated protein</fullName>
    </submittedName>
</protein>
<evidence type="ECO:0000313" key="2">
    <source>
        <dbReference type="EMBL" id="CAB5030622.1"/>
    </source>
</evidence>
<gene>
    <name evidence="1" type="ORF">UFOPK3427_01664</name>
    <name evidence="2" type="ORF">UFOPK4112_01606</name>
</gene>